<comment type="similarity">
    <text evidence="3 19">In the N-terminal section; belongs to the NnrE/AIBP family.</text>
</comment>
<gene>
    <name evidence="17" type="primary">nnrD</name>
    <name evidence="18" type="synonym">nnrE</name>
    <name evidence="22" type="ORF">ELAC_1440</name>
</gene>
<comment type="cofactor">
    <cofactor evidence="18 19">
        <name>K(+)</name>
        <dbReference type="ChEBI" id="CHEBI:29103"/>
    </cofactor>
    <text evidence="18 19">Binds 1 potassium ion per subunit.</text>
</comment>
<comment type="catalytic activity">
    <reaction evidence="1 18 19">
        <text>(6R)-NADHX = (6S)-NADHX</text>
        <dbReference type="Rhea" id="RHEA:32215"/>
        <dbReference type="ChEBI" id="CHEBI:64074"/>
        <dbReference type="ChEBI" id="CHEBI:64075"/>
        <dbReference type="EC" id="5.1.99.6"/>
    </reaction>
</comment>
<dbReference type="SUPFAM" id="SSF64153">
    <property type="entry name" value="YjeF N-terminal domain-like"/>
    <property type="match status" value="1"/>
</dbReference>
<evidence type="ECO:0000256" key="6">
    <source>
        <dbReference type="ARBA" id="ARBA00022741"/>
    </source>
</evidence>
<feature type="binding site" evidence="17">
    <location>
        <position position="370"/>
    </location>
    <ligand>
        <name>(6S)-NADPHX</name>
        <dbReference type="ChEBI" id="CHEBI:64076"/>
    </ligand>
</feature>
<keyword evidence="8 17" id="KW-0521">NADP</keyword>
<dbReference type="RefSeq" id="WP_098038638.1">
    <property type="nucleotide sequence ID" value="NZ_CWGJ01000019.1"/>
</dbReference>
<keyword evidence="13" id="KW-0511">Multifunctional enzyme</keyword>
<keyword evidence="12 17" id="KW-0456">Lyase</keyword>
<feature type="binding site" evidence="17">
    <location>
        <begin position="407"/>
        <end position="411"/>
    </location>
    <ligand>
        <name>AMP</name>
        <dbReference type="ChEBI" id="CHEBI:456215"/>
    </ligand>
</feature>
<keyword evidence="7 17" id="KW-0067">ATP-binding</keyword>
<sequence length="499" mass="53481">MKVATSKEMAHLESLSYERGFKEDEFMHRAGVGVADLAVKFSAEWRTVKQILILAGRGNNAGDAYVAGKVLLQKGFKVSAWLDRNAKESPLCQKNRESFTSAGGQLIDARVCKEPDFDEGIIIDAIFGTGLNRAPEEPYASMIAWANRSRCPILSVDIPSGLSGDTGEVFGEAVRAKATAALGLAKLGFFLKRGWDHVGEIHLVDFGLPKDVTDSFVTPFTLYEREKSLEALPFVRRGRHKYEAGAVFGFAGSPGMPGAAILASLASLRTGAGIVRLYHPQEMATELAASPYELIKVAYSENPLEVLEAGLKRADSAFIGPGIGRSQKTGEIIQYLMGIINCPAVIDADALYALAMTDFSFTTPVVLTPHLGEMNRLLHSHATEVSVDFLKQCSDYAMRKNAVVVLKGGPSFIISPAGKIWINTTGDPGMATAGSGDVLSGMIAALMAAGLPPLQSALAGVCIHGWAGEIASKELSPYFMLASDIIERFSSIFLLKKDG</sequence>
<dbReference type="GO" id="GO:0046872">
    <property type="term" value="F:metal ion binding"/>
    <property type="evidence" value="ECO:0007669"/>
    <property type="project" value="UniProtKB-UniRule"/>
</dbReference>
<feature type="binding site" evidence="17">
    <location>
        <position position="436"/>
    </location>
    <ligand>
        <name>AMP</name>
        <dbReference type="ChEBI" id="CHEBI:456215"/>
    </ligand>
</feature>
<comment type="similarity">
    <text evidence="17">Belongs to the NnrD/CARKD family.</text>
</comment>
<keyword evidence="9 18" id="KW-0630">Potassium</keyword>
<feature type="binding site" evidence="18">
    <location>
        <position position="139"/>
    </location>
    <ligand>
        <name>(6S)-NADPHX</name>
        <dbReference type="ChEBI" id="CHEBI:64076"/>
    </ligand>
</feature>
<dbReference type="AlphaFoldDB" id="A0A0H5DQ64"/>
<reference evidence="23" key="1">
    <citation type="submission" date="2015-06" db="EMBL/GenBank/DDBJ databases">
        <authorList>
            <person name="Bertelli C."/>
        </authorList>
    </citation>
    <scope>NUCLEOTIDE SEQUENCE [LARGE SCALE GENOMIC DNA]</scope>
    <source>
        <strain evidence="23">CRIB-30</strain>
    </source>
</reference>
<evidence type="ECO:0000256" key="4">
    <source>
        <dbReference type="ARBA" id="ARBA00009524"/>
    </source>
</evidence>
<evidence type="ECO:0000259" key="20">
    <source>
        <dbReference type="PROSITE" id="PS51383"/>
    </source>
</evidence>
<dbReference type="Gene3D" id="3.40.1190.20">
    <property type="match status" value="1"/>
</dbReference>
<dbReference type="SUPFAM" id="SSF53613">
    <property type="entry name" value="Ribokinase-like"/>
    <property type="match status" value="1"/>
</dbReference>
<dbReference type="NCBIfam" id="TIGR00196">
    <property type="entry name" value="yjeF_cterm"/>
    <property type="match status" value="1"/>
</dbReference>
<dbReference type="EC" id="5.1.99.6" evidence="19"/>
<accession>A0A0H5DQ64</accession>
<evidence type="ECO:0000259" key="21">
    <source>
        <dbReference type="PROSITE" id="PS51385"/>
    </source>
</evidence>
<feature type="binding site" evidence="17">
    <location>
        <position position="259"/>
    </location>
    <ligand>
        <name>(6S)-NADPHX</name>
        <dbReference type="ChEBI" id="CHEBI:64076"/>
    </ligand>
</feature>
<evidence type="ECO:0000256" key="11">
    <source>
        <dbReference type="ARBA" id="ARBA00023235"/>
    </source>
</evidence>
<evidence type="ECO:0000256" key="5">
    <source>
        <dbReference type="ARBA" id="ARBA00022723"/>
    </source>
</evidence>
<name>A0A0H5DQ64_9BACT</name>
<keyword evidence="22" id="KW-0418">Kinase</keyword>
<evidence type="ECO:0000256" key="17">
    <source>
        <dbReference type="HAMAP-Rule" id="MF_01965"/>
    </source>
</evidence>
<protein>
    <recommendedName>
        <fullName evidence="19">Bifunctional NAD(P)H-hydrate repair enzyme</fullName>
    </recommendedName>
    <alternativeName>
        <fullName evidence="19">Nicotinamide nucleotide repair protein</fullName>
    </alternativeName>
    <domain>
        <recommendedName>
            <fullName evidence="19">ADP-dependent (S)-NAD(P)H-hydrate dehydratase</fullName>
            <ecNumber evidence="19">4.2.1.136</ecNumber>
        </recommendedName>
        <alternativeName>
            <fullName evidence="19">ADP-dependent NAD(P)HX dehydratase</fullName>
        </alternativeName>
    </domain>
    <domain>
        <recommendedName>
            <fullName evidence="19">NAD(P)H-hydrate epimerase</fullName>
            <ecNumber evidence="19">5.1.99.6</ecNumber>
        </recommendedName>
    </domain>
</protein>
<comment type="function">
    <text evidence="14 19">Bifunctional enzyme that catalyzes the epimerization of the S- and R-forms of NAD(P)HX and the dehydration of the S-form of NAD(P)HX at the expense of ADP, which is converted to AMP. This allows the repair of both epimers of NAD(P)HX, a damaged form of NAD(P)H that is a result of enzymatic or heat-dependent hydration.</text>
</comment>
<evidence type="ECO:0000313" key="22">
    <source>
        <dbReference type="EMBL" id="CRX38776.1"/>
    </source>
</evidence>
<dbReference type="InterPro" id="IPR036652">
    <property type="entry name" value="YjeF_N_dom_sf"/>
</dbReference>
<evidence type="ECO:0000256" key="3">
    <source>
        <dbReference type="ARBA" id="ARBA00006001"/>
    </source>
</evidence>
<dbReference type="Pfam" id="PF03853">
    <property type="entry name" value="YjeF_N"/>
    <property type="match status" value="1"/>
</dbReference>
<dbReference type="PROSITE" id="PS51383">
    <property type="entry name" value="YJEF_C_3"/>
    <property type="match status" value="1"/>
</dbReference>
<comment type="cofactor">
    <cofactor evidence="17">
        <name>Mg(2+)</name>
        <dbReference type="ChEBI" id="CHEBI:18420"/>
    </cofactor>
</comment>
<dbReference type="EC" id="4.2.1.136" evidence="19"/>
<keyword evidence="11 18" id="KW-0413">Isomerase</keyword>
<feature type="domain" description="YjeF C-terminal" evidence="20">
    <location>
        <begin position="224"/>
        <end position="496"/>
    </location>
</feature>
<dbReference type="Proteomes" id="UP000220251">
    <property type="component" value="Unassembled WGS sequence"/>
</dbReference>
<evidence type="ECO:0000256" key="19">
    <source>
        <dbReference type="PIRNR" id="PIRNR017184"/>
    </source>
</evidence>
<evidence type="ECO:0000256" key="9">
    <source>
        <dbReference type="ARBA" id="ARBA00022958"/>
    </source>
</evidence>
<dbReference type="PIRSF" id="PIRSF017184">
    <property type="entry name" value="Nnr"/>
    <property type="match status" value="1"/>
</dbReference>
<dbReference type="GO" id="GO:0110051">
    <property type="term" value="P:metabolite repair"/>
    <property type="evidence" value="ECO:0007669"/>
    <property type="project" value="TreeGrafter"/>
</dbReference>
<feature type="binding site" evidence="18">
    <location>
        <position position="160"/>
    </location>
    <ligand>
        <name>K(+)</name>
        <dbReference type="ChEBI" id="CHEBI:29103"/>
    </ligand>
</feature>
<feature type="binding site" evidence="18">
    <location>
        <position position="124"/>
    </location>
    <ligand>
        <name>K(+)</name>
        <dbReference type="ChEBI" id="CHEBI:29103"/>
    </ligand>
</feature>
<feature type="binding site" evidence="18">
    <location>
        <position position="157"/>
    </location>
    <ligand>
        <name>(6S)-NADPHX</name>
        <dbReference type="ChEBI" id="CHEBI:64076"/>
    </ligand>
</feature>
<feature type="binding site" evidence="18">
    <location>
        <position position="60"/>
    </location>
    <ligand>
        <name>K(+)</name>
        <dbReference type="ChEBI" id="CHEBI:29103"/>
    </ligand>
</feature>
<evidence type="ECO:0000256" key="13">
    <source>
        <dbReference type="ARBA" id="ARBA00023268"/>
    </source>
</evidence>
<comment type="function">
    <text evidence="17">Catalyzes the dehydration of the S-form of NAD(P)HX at the expense of ADP, which is converted to AMP. Together with NAD(P)HX epimerase, which catalyzes the epimerization of the S- and R-forms, the enzyme allows the repair of both epimers of NAD(P)HX, a damaged form of NAD(P)H that is a result of enzymatic or heat-dependent hydration.</text>
</comment>
<feature type="domain" description="YjeF N-terminal" evidence="21">
    <location>
        <begin position="9"/>
        <end position="214"/>
    </location>
</feature>
<comment type="catalytic activity">
    <reaction evidence="15 17 19">
        <text>(6S)-NADHX + ADP = AMP + phosphate + NADH + H(+)</text>
        <dbReference type="Rhea" id="RHEA:32223"/>
        <dbReference type="ChEBI" id="CHEBI:15378"/>
        <dbReference type="ChEBI" id="CHEBI:43474"/>
        <dbReference type="ChEBI" id="CHEBI:57945"/>
        <dbReference type="ChEBI" id="CHEBI:64074"/>
        <dbReference type="ChEBI" id="CHEBI:456215"/>
        <dbReference type="ChEBI" id="CHEBI:456216"/>
        <dbReference type="EC" id="4.2.1.136"/>
    </reaction>
</comment>
<dbReference type="PROSITE" id="PS51385">
    <property type="entry name" value="YJEF_N"/>
    <property type="match status" value="1"/>
</dbReference>
<evidence type="ECO:0000256" key="10">
    <source>
        <dbReference type="ARBA" id="ARBA00023027"/>
    </source>
</evidence>
<dbReference type="InterPro" id="IPR004443">
    <property type="entry name" value="YjeF_N_dom"/>
</dbReference>
<dbReference type="InterPro" id="IPR017953">
    <property type="entry name" value="Carbohydrate_kinase_pred_CS"/>
</dbReference>
<feature type="binding site" evidence="17">
    <location>
        <position position="322"/>
    </location>
    <ligand>
        <name>(6S)-NADPHX</name>
        <dbReference type="ChEBI" id="CHEBI:64076"/>
    </ligand>
</feature>
<evidence type="ECO:0000256" key="2">
    <source>
        <dbReference type="ARBA" id="ARBA00000909"/>
    </source>
</evidence>
<comment type="function">
    <text evidence="18">Catalyzes the epimerization of the S- and R-forms of NAD(P)HX, a damaged form of NAD(P)H that is a result of enzymatic or heat-dependent hydration. This is a prerequisite for the S-specific NAD(P)H-hydrate dehydratase to allow the repair of both epimers of NAD(P)HX.</text>
</comment>
<evidence type="ECO:0000256" key="8">
    <source>
        <dbReference type="ARBA" id="ARBA00022857"/>
    </source>
</evidence>
<dbReference type="InterPro" id="IPR030677">
    <property type="entry name" value="Nnr"/>
</dbReference>
<keyword evidence="22" id="KW-0808">Transferase</keyword>
<dbReference type="HAMAP" id="MF_01965">
    <property type="entry name" value="NADHX_dehydratase"/>
    <property type="match status" value="1"/>
</dbReference>
<dbReference type="EMBL" id="CWGJ01000019">
    <property type="protein sequence ID" value="CRX38776.1"/>
    <property type="molecule type" value="Genomic_DNA"/>
</dbReference>
<feature type="binding site" evidence="17">
    <location>
        <position position="437"/>
    </location>
    <ligand>
        <name>(6S)-NADPHX</name>
        <dbReference type="ChEBI" id="CHEBI:64076"/>
    </ligand>
</feature>
<dbReference type="Gene3D" id="3.40.50.10260">
    <property type="entry name" value="YjeF N-terminal domain"/>
    <property type="match status" value="1"/>
</dbReference>
<evidence type="ECO:0000256" key="18">
    <source>
        <dbReference type="HAMAP-Rule" id="MF_01966"/>
    </source>
</evidence>
<comment type="similarity">
    <text evidence="18">Belongs to the NnrE/AIBP family.</text>
</comment>
<dbReference type="CDD" id="cd01171">
    <property type="entry name" value="YXKO-related"/>
    <property type="match status" value="1"/>
</dbReference>
<dbReference type="PANTHER" id="PTHR12592">
    <property type="entry name" value="ATP-DEPENDENT (S)-NAD(P)H-HYDRATE DEHYDRATASE FAMILY MEMBER"/>
    <property type="match status" value="1"/>
</dbReference>
<comment type="catalytic activity">
    <reaction evidence="2 18 19">
        <text>(6R)-NADPHX = (6S)-NADPHX</text>
        <dbReference type="Rhea" id="RHEA:32227"/>
        <dbReference type="ChEBI" id="CHEBI:64076"/>
        <dbReference type="ChEBI" id="CHEBI:64077"/>
        <dbReference type="EC" id="5.1.99.6"/>
    </reaction>
</comment>
<keyword evidence="5 18" id="KW-0479">Metal-binding</keyword>
<dbReference type="GO" id="GO:0016301">
    <property type="term" value="F:kinase activity"/>
    <property type="evidence" value="ECO:0007669"/>
    <property type="project" value="UniProtKB-KW"/>
</dbReference>
<dbReference type="GO" id="GO:0046496">
    <property type="term" value="P:nicotinamide nucleotide metabolic process"/>
    <property type="evidence" value="ECO:0007669"/>
    <property type="project" value="UniProtKB-UniRule"/>
</dbReference>
<dbReference type="GO" id="GO:0005524">
    <property type="term" value="F:ATP binding"/>
    <property type="evidence" value="ECO:0007669"/>
    <property type="project" value="UniProtKB-UniRule"/>
</dbReference>
<evidence type="ECO:0000256" key="12">
    <source>
        <dbReference type="ARBA" id="ARBA00023239"/>
    </source>
</evidence>
<dbReference type="PROSITE" id="PS01050">
    <property type="entry name" value="YJEF_C_2"/>
    <property type="match status" value="1"/>
</dbReference>
<comment type="caution">
    <text evidence="18">Lacks conserved residue(s) required for the propagation of feature annotation.</text>
</comment>
<keyword evidence="10 17" id="KW-0520">NAD</keyword>
<keyword evidence="6 17" id="KW-0547">Nucleotide-binding</keyword>
<dbReference type="Pfam" id="PF01256">
    <property type="entry name" value="Carb_kinase"/>
    <property type="match status" value="1"/>
</dbReference>
<evidence type="ECO:0000256" key="15">
    <source>
        <dbReference type="ARBA" id="ARBA00048238"/>
    </source>
</evidence>
<evidence type="ECO:0000256" key="7">
    <source>
        <dbReference type="ARBA" id="ARBA00022840"/>
    </source>
</evidence>
<dbReference type="OrthoDB" id="9806925at2"/>
<dbReference type="InterPro" id="IPR029056">
    <property type="entry name" value="Ribokinase-like"/>
</dbReference>
<organism evidence="22 23">
    <name type="scientific">Estrella lausannensis</name>
    <dbReference type="NCBI Taxonomy" id="483423"/>
    <lineage>
        <taxon>Bacteria</taxon>
        <taxon>Pseudomonadati</taxon>
        <taxon>Chlamydiota</taxon>
        <taxon>Chlamydiia</taxon>
        <taxon>Parachlamydiales</taxon>
        <taxon>Candidatus Criblamydiaceae</taxon>
        <taxon>Estrella</taxon>
    </lineage>
</organism>
<comment type="subunit">
    <text evidence="17">Homotetramer.</text>
</comment>
<evidence type="ECO:0000256" key="16">
    <source>
        <dbReference type="ARBA" id="ARBA00049209"/>
    </source>
</evidence>
<feature type="binding site" evidence="18">
    <location>
        <begin position="128"/>
        <end position="134"/>
    </location>
    <ligand>
        <name>(6S)-NADPHX</name>
        <dbReference type="ChEBI" id="CHEBI:64076"/>
    </ligand>
</feature>
<dbReference type="HAMAP" id="MF_01966">
    <property type="entry name" value="NADHX_epimerase"/>
    <property type="match status" value="1"/>
</dbReference>
<evidence type="ECO:0000256" key="14">
    <source>
        <dbReference type="ARBA" id="ARBA00025153"/>
    </source>
</evidence>
<dbReference type="InterPro" id="IPR000631">
    <property type="entry name" value="CARKD"/>
</dbReference>
<evidence type="ECO:0000256" key="1">
    <source>
        <dbReference type="ARBA" id="ARBA00000013"/>
    </source>
</evidence>
<dbReference type="NCBIfam" id="TIGR00197">
    <property type="entry name" value="yjeF_nterm"/>
    <property type="match status" value="1"/>
</dbReference>
<comment type="catalytic activity">
    <reaction evidence="16 17 19">
        <text>(6S)-NADPHX + ADP = AMP + phosphate + NADPH + H(+)</text>
        <dbReference type="Rhea" id="RHEA:32235"/>
        <dbReference type="ChEBI" id="CHEBI:15378"/>
        <dbReference type="ChEBI" id="CHEBI:43474"/>
        <dbReference type="ChEBI" id="CHEBI:57783"/>
        <dbReference type="ChEBI" id="CHEBI:64076"/>
        <dbReference type="ChEBI" id="CHEBI:456215"/>
        <dbReference type="ChEBI" id="CHEBI:456216"/>
        <dbReference type="EC" id="4.2.1.136"/>
    </reaction>
</comment>
<dbReference type="GO" id="GO:0052856">
    <property type="term" value="F:NAD(P)HX epimerase activity"/>
    <property type="evidence" value="ECO:0007669"/>
    <property type="project" value="UniProtKB-UniRule"/>
</dbReference>
<dbReference type="PANTHER" id="PTHR12592:SF0">
    <property type="entry name" value="ATP-DEPENDENT (S)-NAD(P)H-HYDRATE DEHYDRATASE"/>
    <property type="match status" value="1"/>
</dbReference>
<evidence type="ECO:0000313" key="23">
    <source>
        <dbReference type="Proteomes" id="UP000220251"/>
    </source>
</evidence>
<dbReference type="GO" id="GO:0052855">
    <property type="term" value="F:ADP-dependent NAD(P)H-hydrate dehydratase activity"/>
    <property type="evidence" value="ECO:0007669"/>
    <property type="project" value="UniProtKB-UniRule"/>
</dbReference>
<keyword evidence="23" id="KW-1185">Reference proteome</keyword>
<proteinExistence type="inferred from homology"/>
<comment type="similarity">
    <text evidence="4 19">In the C-terminal section; belongs to the NnrD/CARKD family.</text>
</comment>